<proteinExistence type="predicted"/>
<dbReference type="EMBL" id="KE124988">
    <property type="protein sequence ID" value="EPB73444.1"/>
    <property type="molecule type" value="Genomic_DNA"/>
</dbReference>
<organism evidence="2 3">
    <name type="scientific">Ancylostoma ceylanicum</name>
    <dbReference type="NCBI Taxonomy" id="53326"/>
    <lineage>
        <taxon>Eukaryota</taxon>
        <taxon>Metazoa</taxon>
        <taxon>Ecdysozoa</taxon>
        <taxon>Nematoda</taxon>
        <taxon>Chromadorea</taxon>
        <taxon>Rhabditida</taxon>
        <taxon>Rhabditina</taxon>
        <taxon>Rhabditomorpha</taxon>
        <taxon>Strongyloidea</taxon>
        <taxon>Ancylostomatidae</taxon>
        <taxon>Ancylostomatinae</taxon>
        <taxon>Ancylostoma</taxon>
    </lineage>
</organism>
<protein>
    <submittedName>
        <fullName evidence="2">Uncharacterized protein</fullName>
    </submittedName>
</protein>
<feature type="region of interest" description="Disordered" evidence="1">
    <location>
        <begin position="93"/>
        <end position="114"/>
    </location>
</feature>
<sequence>MVGVGSEFREELAWAVHLLGGALIGAIGGSTPGGVSGGVVLTKSFYVKKEEDSPKKSGFSCSVNISESMSCRRHDVFRLSMGHRGLRELVRTPSARPRAPAVSPAKESPHRTPTTGSYSVIIYSYLKVFL</sequence>
<reference evidence="2 3" key="1">
    <citation type="submission" date="2013-05" db="EMBL/GenBank/DDBJ databases">
        <title>Draft genome of the parasitic nematode Anyclostoma ceylanicum.</title>
        <authorList>
            <person name="Mitreva M."/>
        </authorList>
    </citation>
    <scope>NUCLEOTIDE SEQUENCE [LARGE SCALE GENOMIC DNA]</scope>
</reference>
<name>A0A0D6LNM3_9BILA</name>
<keyword evidence="3" id="KW-1185">Reference proteome</keyword>
<feature type="compositionally biased region" description="Low complexity" evidence="1">
    <location>
        <begin position="93"/>
        <end position="105"/>
    </location>
</feature>
<dbReference type="Proteomes" id="UP000054495">
    <property type="component" value="Unassembled WGS sequence"/>
</dbReference>
<dbReference type="AlphaFoldDB" id="A0A0D6LNM3"/>
<gene>
    <name evidence="2" type="ORF">ANCCEY_07466</name>
</gene>
<evidence type="ECO:0000256" key="1">
    <source>
        <dbReference type="SAM" id="MobiDB-lite"/>
    </source>
</evidence>
<accession>A0A0D6LNM3</accession>
<evidence type="ECO:0000313" key="2">
    <source>
        <dbReference type="EMBL" id="EPB73444.1"/>
    </source>
</evidence>
<evidence type="ECO:0000313" key="3">
    <source>
        <dbReference type="Proteomes" id="UP000054495"/>
    </source>
</evidence>